<dbReference type="AlphaFoldDB" id="Q0AV25"/>
<proteinExistence type="predicted"/>
<sequence>MNNYSPVKNCYRAILSLVNHLDESCNDKNAMRQIYEELSELAFYIMEDDRERMIRGIEQLQHTIGELRCQEKAREYDRFKFITGEINTHLNYLLIDYCTRPKIV</sequence>
<evidence type="ECO:0000313" key="2">
    <source>
        <dbReference type="Proteomes" id="UP000001968"/>
    </source>
</evidence>
<reference evidence="2" key="1">
    <citation type="journal article" date="2010" name="Environ. Microbiol.">
        <title>The genome of Syntrophomonas wolfei: new insights into syntrophic metabolism and biohydrogen production.</title>
        <authorList>
            <person name="Sieber J.R."/>
            <person name="Sims D.R."/>
            <person name="Han C."/>
            <person name="Kim E."/>
            <person name="Lykidis A."/>
            <person name="Lapidus A.L."/>
            <person name="McDonnald E."/>
            <person name="Rohlin L."/>
            <person name="Culley D.E."/>
            <person name="Gunsalus R."/>
            <person name="McInerney M.J."/>
        </authorList>
    </citation>
    <scope>NUCLEOTIDE SEQUENCE [LARGE SCALE GENOMIC DNA]</scope>
    <source>
        <strain evidence="2">DSM 2245B / Goettingen</strain>
    </source>
</reference>
<name>Q0AV25_SYNWW</name>
<dbReference type="EMBL" id="CP000448">
    <property type="protein sequence ID" value="ABI69429.1"/>
    <property type="molecule type" value="Genomic_DNA"/>
</dbReference>
<dbReference type="KEGG" id="swo:Swol_2138"/>
<dbReference type="HOGENOM" id="CLU_2248780_0_0_9"/>
<keyword evidence="2" id="KW-1185">Reference proteome</keyword>
<dbReference type="OrthoDB" id="2082566at2"/>
<protein>
    <submittedName>
        <fullName evidence="1">Uncharacterized protein</fullName>
    </submittedName>
</protein>
<evidence type="ECO:0000313" key="1">
    <source>
        <dbReference type="EMBL" id="ABI69429.1"/>
    </source>
</evidence>
<gene>
    <name evidence="1" type="ordered locus">Swol_2138</name>
</gene>
<dbReference type="Proteomes" id="UP000001968">
    <property type="component" value="Chromosome"/>
</dbReference>
<accession>Q0AV25</accession>
<organism evidence="1 2">
    <name type="scientific">Syntrophomonas wolfei subsp. wolfei (strain DSM 2245B / Goettingen)</name>
    <dbReference type="NCBI Taxonomy" id="335541"/>
    <lineage>
        <taxon>Bacteria</taxon>
        <taxon>Bacillati</taxon>
        <taxon>Bacillota</taxon>
        <taxon>Clostridia</taxon>
        <taxon>Eubacteriales</taxon>
        <taxon>Syntrophomonadaceae</taxon>
        <taxon>Syntrophomonas</taxon>
    </lineage>
</organism>
<dbReference type="RefSeq" id="WP_011641520.1">
    <property type="nucleotide sequence ID" value="NC_008346.1"/>
</dbReference>